<proteinExistence type="predicted"/>
<dbReference type="AlphaFoldDB" id="A0ABC9DB16"/>
<reference evidence="4" key="1">
    <citation type="submission" date="2024-06" db="EMBL/GenBank/DDBJ databases">
        <authorList>
            <person name="Ryan C."/>
        </authorList>
    </citation>
    <scope>NUCLEOTIDE SEQUENCE [LARGE SCALE GENOMIC DNA]</scope>
</reference>
<dbReference type="PANTHER" id="PTHR31325">
    <property type="entry name" value="OS01G0798800 PROTEIN-RELATED"/>
    <property type="match status" value="1"/>
</dbReference>
<gene>
    <name evidence="3" type="ORF">URODEC1_LOCUS83679</name>
</gene>
<feature type="transmembrane region" description="Helical" evidence="1">
    <location>
        <begin position="71"/>
        <end position="92"/>
    </location>
</feature>
<keyword evidence="1" id="KW-0812">Transmembrane</keyword>
<feature type="transmembrane region" description="Helical" evidence="1">
    <location>
        <begin position="439"/>
        <end position="458"/>
    </location>
</feature>
<sequence>MDLATSTVFCDSSTTLKSFVYNLTTFYAEADLRGDEALLVGTSVLMFVLAVLFFILNLFSGFSDGSAILNPSVRVFLSTSLSLFLPIMSYLFSEAKNQSAAGHLGDLSVRARTILMWMLLVELLRKKAEAILLTTGTQVYSDTIDRAGRVAWLGSLVFFNLRSTGKKALYGTIWVLAAAKLVQRFVTIELAKRSFAYHKNPRLVASYMAQMLKLQGLETQQRTSSSNGSEVLRWCNYAVMGEEGLEMKAGPKGYKLQLADNKATADAVVVTVGKIWKLADTDPLLRGDPRLKRLCLSFALYKLLRRRLEGFPISDAEASNCHDLVFEGLQKEEGTGGGEDANNATALIQVFNDQVQFLCEYYHSVHPVVLASPFFFVHNYIVFPIIVWALCFFMLILCSNGDVRYAFQSFRTDNYVMSGHLLKMARCILRKAVSKSTPFLFCSVDVSTTILLILTFAYEEVWDLIVFLLSNWFMVSLLCRHTSSPEWRTHPLLRWIIPGIVSVRNTMTSHCSNVSFKQFSVLWFSLPLLPLPLPTVAAVPDEAKKLVVARLATVRHAAPLSSSMSFALQSDEDRGLSWACESDGVAEVILTWHIATSLLEAGCPRQKHAQPEPGRMAATALSGYCAYLVAYRPGLLPDDKDGSESLYNDMKKELVEEMGWWGYYSSGEADRRWKLMEIARRRRVQDGTTTTVISKGARLGKALIDRCKDGTPESVWKLLGDLWTEVVVYAAAAAPTSGELHMQAHKEALAEGGEFITTLWAMATHTGIACAGPAEPPVEVPLPRSVSSV</sequence>
<dbReference type="InterPro" id="IPR025315">
    <property type="entry name" value="DUF4220"/>
</dbReference>
<accession>A0ABC9DB16</accession>
<evidence type="ECO:0000256" key="1">
    <source>
        <dbReference type="SAM" id="Phobius"/>
    </source>
</evidence>
<dbReference type="EMBL" id="OZ075142">
    <property type="protein sequence ID" value="CAL5035858.1"/>
    <property type="molecule type" value="Genomic_DNA"/>
</dbReference>
<organism evidence="3 4">
    <name type="scientific">Urochloa decumbens</name>
    <dbReference type="NCBI Taxonomy" id="240449"/>
    <lineage>
        <taxon>Eukaryota</taxon>
        <taxon>Viridiplantae</taxon>
        <taxon>Streptophyta</taxon>
        <taxon>Embryophyta</taxon>
        <taxon>Tracheophyta</taxon>
        <taxon>Spermatophyta</taxon>
        <taxon>Magnoliopsida</taxon>
        <taxon>Liliopsida</taxon>
        <taxon>Poales</taxon>
        <taxon>Poaceae</taxon>
        <taxon>PACMAD clade</taxon>
        <taxon>Panicoideae</taxon>
        <taxon>Panicodae</taxon>
        <taxon>Paniceae</taxon>
        <taxon>Melinidinae</taxon>
        <taxon>Urochloa</taxon>
    </lineage>
</organism>
<feature type="domain" description="DUF4220" evidence="2">
    <location>
        <begin position="157"/>
        <end position="496"/>
    </location>
</feature>
<feature type="transmembrane region" description="Helical" evidence="1">
    <location>
        <begin position="37"/>
        <end position="59"/>
    </location>
</feature>
<keyword evidence="4" id="KW-1185">Reference proteome</keyword>
<keyword evidence="1" id="KW-0472">Membrane</keyword>
<evidence type="ECO:0000313" key="4">
    <source>
        <dbReference type="Proteomes" id="UP001497457"/>
    </source>
</evidence>
<dbReference type="Pfam" id="PF04578">
    <property type="entry name" value="DUF594"/>
    <property type="match status" value="1"/>
</dbReference>
<protein>
    <recommendedName>
        <fullName evidence="2">DUF4220 domain-containing protein</fullName>
    </recommendedName>
</protein>
<dbReference type="InterPro" id="IPR007658">
    <property type="entry name" value="DUF594"/>
</dbReference>
<dbReference type="Pfam" id="PF13968">
    <property type="entry name" value="DUF4220"/>
    <property type="match status" value="1"/>
</dbReference>
<evidence type="ECO:0000259" key="2">
    <source>
        <dbReference type="Pfam" id="PF13968"/>
    </source>
</evidence>
<reference evidence="3 4" key="2">
    <citation type="submission" date="2024-10" db="EMBL/GenBank/DDBJ databases">
        <authorList>
            <person name="Ryan C."/>
        </authorList>
    </citation>
    <scope>NUCLEOTIDE SEQUENCE [LARGE SCALE GENOMIC DNA]</scope>
</reference>
<feature type="transmembrane region" description="Helical" evidence="1">
    <location>
        <begin position="380"/>
        <end position="398"/>
    </location>
</feature>
<dbReference type="Proteomes" id="UP001497457">
    <property type="component" value="Chromosome 32b"/>
</dbReference>
<evidence type="ECO:0000313" key="3">
    <source>
        <dbReference type="EMBL" id="CAL5035858.1"/>
    </source>
</evidence>
<name>A0ABC9DB16_9POAL</name>
<keyword evidence="1" id="KW-1133">Transmembrane helix</keyword>